<evidence type="ECO:0000313" key="1">
    <source>
        <dbReference type="EMBL" id="KAI8016546.1"/>
    </source>
</evidence>
<name>A0ACC0HTQ8_9ERIC</name>
<keyword evidence="2" id="KW-1185">Reference proteome</keyword>
<reference evidence="1 2" key="1">
    <citation type="journal article" date="2022" name="Plant J.">
        <title>Chromosome-level genome of Camellia lanceoleosa provides a valuable resource for understanding genome evolution and self-incompatibility.</title>
        <authorList>
            <person name="Gong W."/>
            <person name="Xiao S."/>
            <person name="Wang L."/>
            <person name="Liao Z."/>
            <person name="Chang Y."/>
            <person name="Mo W."/>
            <person name="Hu G."/>
            <person name="Li W."/>
            <person name="Zhao G."/>
            <person name="Zhu H."/>
            <person name="Hu X."/>
            <person name="Ji K."/>
            <person name="Xiang X."/>
            <person name="Song Q."/>
            <person name="Yuan D."/>
            <person name="Jin S."/>
            <person name="Zhang L."/>
        </authorList>
    </citation>
    <scope>NUCLEOTIDE SEQUENCE [LARGE SCALE GENOMIC DNA]</scope>
    <source>
        <strain evidence="1">SQ_2022a</strain>
    </source>
</reference>
<proteinExistence type="predicted"/>
<sequence>MCSSGGDFAPVLPPTSSYDDEKTTKKILQKLKLENYQLGKTKVFLGAGQIGVLDSRRAEVLDAAAKCIQGRLRTFVAHRDFVSTRVAVASFKLAAEVLFHNIVYI</sequence>
<dbReference type="Proteomes" id="UP001060215">
    <property type="component" value="Chromosome 4"/>
</dbReference>
<evidence type="ECO:0000313" key="2">
    <source>
        <dbReference type="Proteomes" id="UP001060215"/>
    </source>
</evidence>
<protein>
    <submittedName>
        <fullName evidence="1">Protein OPAQUE1</fullName>
    </submittedName>
</protein>
<accession>A0ACC0HTQ8</accession>
<comment type="caution">
    <text evidence="1">The sequence shown here is derived from an EMBL/GenBank/DDBJ whole genome shotgun (WGS) entry which is preliminary data.</text>
</comment>
<dbReference type="EMBL" id="CM045761">
    <property type="protein sequence ID" value="KAI8016546.1"/>
    <property type="molecule type" value="Genomic_DNA"/>
</dbReference>
<gene>
    <name evidence="1" type="ORF">LOK49_LG05G01893</name>
</gene>
<organism evidence="1 2">
    <name type="scientific">Camellia lanceoleosa</name>
    <dbReference type="NCBI Taxonomy" id="1840588"/>
    <lineage>
        <taxon>Eukaryota</taxon>
        <taxon>Viridiplantae</taxon>
        <taxon>Streptophyta</taxon>
        <taxon>Embryophyta</taxon>
        <taxon>Tracheophyta</taxon>
        <taxon>Spermatophyta</taxon>
        <taxon>Magnoliopsida</taxon>
        <taxon>eudicotyledons</taxon>
        <taxon>Gunneridae</taxon>
        <taxon>Pentapetalae</taxon>
        <taxon>asterids</taxon>
        <taxon>Ericales</taxon>
        <taxon>Theaceae</taxon>
        <taxon>Camellia</taxon>
    </lineage>
</organism>